<feature type="region of interest" description="Disordered" evidence="6">
    <location>
        <begin position="69"/>
        <end position="97"/>
    </location>
</feature>
<gene>
    <name evidence="7" type="ORF">EG244_16925</name>
</gene>
<evidence type="ECO:0000256" key="6">
    <source>
        <dbReference type="SAM" id="MobiDB-lite"/>
    </source>
</evidence>
<comment type="similarity">
    <text evidence="2">Belongs to the TrbI/VirB10 family.</text>
</comment>
<dbReference type="Gene3D" id="2.40.128.260">
    <property type="entry name" value="Type IV secretion system, VirB10/TraB/TrbI"/>
    <property type="match status" value="1"/>
</dbReference>
<dbReference type="Pfam" id="PF03743">
    <property type="entry name" value="TrbI"/>
    <property type="match status" value="1"/>
</dbReference>
<keyword evidence="4" id="KW-1133">Transmembrane helix</keyword>
<accession>A0A3P3DA67</accession>
<dbReference type="InterPro" id="IPR005498">
    <property type="entry name" value="T4SS_VirB10/TraB/TrbI"/>
</dbReference>
<dbReference type="InterPro" id="IPR042217">
    <property type="entry name" value="T4SS_VirB10/TrbI"/>
</dbReference>
<evidence type="ECO:0000313" key="7">
    <source>
        <dbReference type="EMBL" id="RRH71081.1"/>
    </source>
</evidence>
<organism evidence="7 8">
    <name type="scientific">Falsigemmobacter faecalis</name>
    <dbReference type="NCBI Taxonomy" id="2488730"/>
    <lineage>
        <taxon>Bacteria</taxon>
        <taxon>Pseudomonadati</taxon>
        <taxon>Pseudomonadota</taxon>
        <taxon>Alphaproteobacteria</taxon>
        <taxon>Rhodobacterales</taxon>
        <taxon>Paracoccaceae</taxon>
        <taxon>Falsigemmobacter</taxon>
    </lineage>
</organism>
<comment type="subcellular location">
    <subcellularLocation>
        <location evidence="1">Membrane</location>
        <topology evidence="1">Single-pass membrane protein</topology>
    </subcellularLocation>
</comment>
<evidence type="ECO:0000256" key="3">
    <source>
        <dbReference type="ARBA" id="ARBA00022692"/>
    </source>
</evidence>
<proteinExistence type="inferred from homology"/>
<dbReference type="GO" id="GO:0016020">
    <property type="term" value="C:membrane"/>
    <property type="evidence" value="ECO:0007669"/>
    <property type="project" value="UniProtKB-SubCell"/>
</dbReference>
<name>A0A3P3DA67_9RHOB</name>
<dbReference type="RefSeq" id="WP_124966360.1">
    <property type="nucleotide sequence ID" value="NZ_RRAZ01000033.1"/>
</dbReference>
<evidence type="ECO:0000313" key="8">
    <source>
        <dbReference type="Proteomes" id="UP000282125"/>
    </source>
</evidence>
<evidence type="ECO:0000256" key="2">
    <source>
        <dbReference type="ARBA" id="ARBA00010265"/>
    </source>
</evidence>
<keyword evidence="8" id="KW-1185">Reference proteome</keyword>
<evidence type="ECO:0000256" key="1">
    <source>
        <dbReference type="ARBA" id="ARBA00004167"/>
    </source>
</evidence>
<reference evidence="7 8" key="1">
    <citation type="submission" date="2018-11" db="EMBL/GenBank/DDBJ databases">
        <title>Gemmobacter sp. nov., YIM 102744-1 draft genome.</title>
        <authorList>
            <person name="Li G."/>
            <person name="Jiang Y."/>
        </authorList>
    </citation>
    <scope>NUCLEOTIDE SEQUENCE [LARGE SCALE GENOMIC DNA]</scope>
    <source>
        <strain evidence="7 8">YIM 102744-1</strain>
    </source>
</reference>
<evidence type="ECO:0000256" key="5">
    <source>
        <dbReference type="ARBA" id="ARBA00023136"/>
    </source>
</evidence>
<dbReference type="OrthoDB" id="9807354at2"/>
<dbReference type="AlphaFoldDB" id="A0A3P3DA67"/>
<sequence>MSTEPADLSARLKALEAASGKVSGRPKALLPLALGGAGLLMGGCLLWALSSAPAEPPLQTAAPEEFQTLGSGFGDLPPPVPVKPRAEAPAGPTPAEEELRKSLAALQSELATLKSRPVVIESPQSSDPEALTALSAQLAQMEATARAAEDALERQLTERDRELERLRMDLELAKLGDTGSDSRAPRGSAPGDRITSPLIAWTGSDAGSKSPAEDRRLSGTEAFVREGAVAAPVSRAAVIVNPGHTVLQGTVIQAVLESAMDSSQPGVLRAVVSEDVHALDGSRVLIPRGAQLLGRYKADVGLAQGRVTVAWDRILLPDHQSVTLSAYGGDELGRAGVSGHVNSRFGKRFGSAALISLIGAVPDLARAGVESERAGDVAGDVAGDLRDASRSVMQDYLTLRPVIRVPQGSRITVMVDRDLEIL</sequence>
<evidence type="ECO:0000256" key="4">
    <source>
        <dbReference type="ARBA" id="ARBA00022989"/>
    </source>
</evidence>
<feature type="region of interest" description="Disordered" evidence="6">
    <location>
        <begin position="174"/>
        <end position="213"/>
    </location>
</feature>
<dbReference type="EMBL" id="RRAZ01000033">
    <property type="protein sequence ID" value="RRH71081.1"/>
    <property type="molecule type" value="Genomic_DNA"/>
</dbReference>
<dbReference type="CDD" id="cd16429">
    <property type="entry name" value="VirB10"/>
    <property type="match status" value="1"/>
</dbReference>
<keyword evidence="3" id="KW-0812">Transmembrane</keyword>
<dbReference type="Proteomes" id="UP000282125">
    <property type="component" value="Unassembled WGS sequence"/>
</dbReference>
<keyword evidence="5" id="KW-0472">Membrane</keyword>
<protein>
    <submittedName>
        <fullName evidence="7">Conjugal transfer protein</fullName>
    </submittedName>
</protein>
<comment type="caution">
    <text evidence="7">The sequence shown here is derived from an EMBL/GenBank/DDBJ whole genome shotgun (WGS) entry which is preliminary data.</text>
</comment>